<proteinExistence type="predicted"/>
<evidence type="ECO:0000313" key="2">
    <source>
        <dbReference type="EMBL" id="NCU18577.1"/>
    </source>
</evidence>
<organism evidence="2 3">
    <name type="scientific">Pallidibacillus pasinlerensis</name>
    <dbReference type="NCBI Taxonomy" id="2703818"/>
    <lineage>
        <taxon>Bacteria</taxon>
        <taxon>Bacillati</taxon>
        <taxon>Bacillota</taxon>
        <taxon>Bacilli</taxon>
        <taxon>Bacillales</taxon>
        <taxon>Bacillaceae</taxon>
        <taxon>Pallidibacillus</taxon>
    </lineage>
</organism>
<dbReference type="PRINTS" id="PR00160">
    <property type="entry name" value="GLUTAREDOXIN"/>
</dbReference>
<comment type="caution">
    <text evidence="2">The sequence shown here is derived from an EMBL/GenBank/DDBJ whole genome shotgun (WGS) entry which is preliminary data.</text>
</comment>
<dbReference type="SUPFAM" id="SSF52833">
    <property type="entry name" value="Thioredoxin-like"/>
    <property type="match status" value="1"/>
</dbReference>
<evidence type="ECO:0000313" key="3">
    <source>
        <dbReference type="Proteomes" id="UP000743899"/>
    </source>
</evidence>
<name>A0ABX0ABY5_9BACI</name>
<gene>
    <name evidence="2" type="ORF">GW534_12760</name>
</gene>
<dbReference type="RefSeq" id="WP_161921406.1">
    <property type="nucleotide sequence ID" value="NZ_JAACYS010000067.1"/>
</dbReference>
<dbReference type="Pfam" id="PF00462">
    <property type="entry name" value="Glutaredoxin"/>
    <property type="match status" value="1"/>
</dbReference>
<dbReference type="Proteomes" id="UP000743899">
    <property type="component" value="Unassembled WGS sequence"/>
</dbReference>
<dbReference type="PANTHER" id="PTHR34386">
    <property type="entry name" value="GLUTAREDOXIN"/>
    <property type="match status" value="1"/>
</dbReference>
<dbReference type="InterPro" id="IPR051548">
    <property type="entry name" value="Grx-like_ET"/>
</dbReference>
<accession>A0ABX0ABY5</accession>
<dbReference type="InterPro" id="IPR036249">
    <property type="entry name" value="Thioredoxin-like_sf"/>
</dbReference>
<dbReference type="PROSITE" id="PS51354">
    <property type="entry name" value="GLUTAREDOXIN_2"/>
    <property type="match status" value="1"/>
</dbReference>
<feature type="domain" description="Glutaredoxin" evidence="1">
    <location>
        <begin position="5"/>
        <end position="64"/>
    </location>
</feature>
<dbReference type="InterPro" id="IPR002109">
    <property type="entry name" value="Glutaredoxin"/>
</dbReference>
<dbReference type="EMBL" id="JAACYS010000067">
    <property type="protein sequence ID" value="NCU18577.1"/>
    <property type="molecule type" value="Genomic_DNA"/>
</dbReference>
<dbReference type="InterPro" id="IPR014025">
    <property type="entry name" value="Glutaredoxin_subgr"/>
</dbReference>
<evidence type="ECO:0000259" key="1">
    <source>
        <dbReference type="Pfam" id="PF00462"/>
    </source>
</evidence>
<dbReference type="CDD" id="cd02976">
    <property type="entry name" value="NrdH"/>
    <property type="match status" value="1"/>
</dbReference>
<keyword evidence="3" id="KW-1185">Reference proteome</keyword>
<dbReference type="PANTHER" id="PTHR34386:SF1">
    <property type="entry name" value="GLUTAREDOXIN-LIKE PROTEIN NRDH"/>
    <property type="match status" value="1"/>
</dbReference>
<sequence length="79" mass="8964">MNEKVTVYTTTLCPVCKMVKEFLQLNEINYREVNVDLNPLAMVKLLAKTGKFTVPQTNINGQWIAGFDPVNMLKAMQSK</sequence>
<dbReference type="Gene3D" id="3.40.30.10">
    <property type="entry name" value="Glutaredoxin"/>
    <property type="match status" value="1"/>
</dbReference>
<protein>
    <submittedName>
        <fullName evidence="2">Glutaredoxin family protein</fullName>
    </submittedName>
</protein>
<reference evidence="2 3" key="1">
    <citation type="submission" date="2020-01" db="EMBL/GenBank/DDBJ databases">
        <title>A novel Bacillus sp. from Pasinler.</title>
        <authorList>
            <person name="Adiguzel A."/>
            <person name="Ay H."/>
            <person name="Baltaci M.O."/>
        </authorList>
    </citation>
    <scope>NUCLEOTIDE SEQUENCE [LARGE SCALE GENOMIC DNA]</scope>
    <source>
        <strain evidence="2 3">P1</strain>
    </source>
</reference>